<dbReference type="AlphaFoldDB" id="A0A939IS05"/>
<dbReference type="SUPFAM" id="SSF82771">
    <property type="entry name" value="GIY-YIG endonuclease"/>
    <property type="match status" value="1"/>
</dbReference>
<proteinExistence type="inferred from homology"/>
<keyword evidence="4" id="KW-1185">Reference proteome</keyword>
<dbReference type="PANTHER" id="PTHR34477:SF1">
    <property type="entry name" value="UPF0213 PROTEIN YHBQ"/>
    <property type="match status" value="1"/>
</dbReference>
<dbReference type="Gene3D" id="3.40.1440.10">
    <property type="entry name" value="GIY-YIG endonuclease"/>
    <property type="match status" value="1"/>
</dbReference>
<comment type="caution">
    <text evidence="3">The sequence shown here is derived from an EMBL/GenBank/DDBJ whole genome shotgun (WGS) entry which is preliminary data.</text>
</comment>
<protein>
    <submittedName>
        <fullName evidence="3">GIY-YIG nuclease family protein</fullName>
    </submittedName>
</protein>
<sequence>MKTEQQWYLYIVENRLGHWYTGISPDPQRRFAEHQQGGPRAAKALKGKGPLTFIYQCWAGDRSGASRLECWVKSLSKDQKRQWVAGTLITPDSYLPSLS</sequence>
<evidence type="ECO:0000313" key="4">
    <source>
        <dbReference type="Proteomes" id="UP000664654"/>
    </source>
</evidence>
<dbReference type="InterPro" id="IPR000305">
    <property type="entry name" value="GIY-YIG_endonuc"/>
</dbReference>
<dbReference type="EMBL" id="JAFKCV010000009">
    <property type="protein sequence ID" value="MBN7826664.1"/>
    <property type="molecule type" value="Genomic_DNA"/>
</dbReference>
<dbReference type="InterPro" id="IPR050190">
    <property type="entry name" value="UPF0213_domain"/>
</dbReference>
<comment type="similarity">
    <text evidence="1">Belongs to the UPF0213 family.</text>
</comment>
<dbReference type="Proteomes" id="UP000664654">
    <property type="component" value="Unassembled WGS sequence"/>
</dbReference>
<gene>
    <name evidence="3" type="ORF">J0A66_15620</name>
</gene>
<evidence type="ECO:0000313" key="3">
    <source>
        <dbReference type="EMBL" id="MBN7826664.1"/>
    </source>
</evidence>
<name>A0A939IS05_9ALTE</name>
<dbReference type="Pfam" id="PF01541">
    <property type="entry name" value="GIY-YIG"/>
    <property type="match status" value="1"/>
</dbReference>
<evidence type="ECO:0000259" key="2">
    <source>
        <dbReference type="PROSITE" id="PS50164"/>
    </source>
</evidence>
<dbReference type="InterPro" id="IPR035901">
    <property type="entry name" value="GIY-YIG_endonuc_sf"/>
</dbReference>
<dbReference type="PROSITE" id="PS50164">
    <property type="entry name" value="GIY_YIG"/>
    <property type="match status" value="1"/>
</dbReference>
<feature type="domain" description="GIY-YIG" evidence="2">
    <location>
        <begin position="5"/>
        <end position="82"/>
    </location>
</feature>
<dbReference type="PANTHER" id="PTHR34477">
    <property type="entry name" value="UPF0213 PROTEIN YHBQ"/>
    <property type="match status" value="1"/>
</dbReference>
<evidence type="ECO:0000256" key="1">
    <source>
        <dbReference type="ARBA" id="ARBA00007435"/>
    </source>
</evidence>
<dbReference type="CDD" id="cd10456">
    <property type="entry name" value="GIY-YIG_UPF0213"/>
    <property type="match status" value="1"/>
</dbReference>
<reference evidence="3" key="1">
    <citation type="submission" date="2021-03" db="EMBL/GenBank/DDBJ databases">
        <title>novel species isolated from a fishpond in China.</title>
        <authorList>
            <person name="Lu H."/>
            <person name="Cai Z."/>
        </authorList>
    </citation>
    <scope>NUCLEOTIDE SEQUENCE</scope>
    <source>
        <strain evidence="3">JCM 30855</strain>
    </source>
</reference>
<dbReference type="RefSeq" id="WP_206574771.1">
    <property type="nucleotide sequence ID" value="NZ_JAFKCV010000009.1"/>
</dbReference>
<accession>A0A939IS05</accession>
<organism evidence="3 4">
    <name type="scientific">Bowmanella dokdonensis</name>
    <dbReference type="NCBI Taxonomy" id="751969"/>
    <lineage>
        <taxon>Bacteria</taxon>
        <taxon>Pseudomonadati</taxon>
        <taxon>Pseudomonadota</taxon>
        <taxon>Gammaproteobacteria</taxon>
        <taxon>Alteromonadales</taxon>
        <taxon>Alteromonadaceae</taxon>
        <taxon>Bowmanella</taxon>
    </lineage>
</organism>